<sequence>MIEEFFTVLTVRAVPGAREGGLVREIAGILGRHRRQKAFWADHLQHTKECITAHLYQADPKEPILLMGAGLCLDVPLAALNDHPAGALLMDAVETRQARRAIKPFGNVEFERADLTGMLQEFWLGDKNTAISPPDMAPLPLVGHGMAVSCNVLSQLPLAFAASPPVGEQEEKITTAIQKAHVRALLAMDCPVLMITDYERVEITGTAPHVIQTVDPHLLPGDPIEMWDWPIAPPGEVAADLDVRLKVGAWLLNV</sequence>
<gene>
    <name evidence="1" type="ORF">SAMN04488071_1450</name>
</gene>
<dbReference type="EMBL" id="FNAK01000003">
    <property type="protein sequence ID" value="SDD84300.1"/>
    <property type="molecule type" value="Genomic_DNA"/>
</dbReference>
<protein>
    <submittedName>
        <fullName evidence="1">Uncharacterized protein</fullName>
    </submittedName>
</protein>
<accession>A0A1G6Y1T2</accession>
<evidence type="ECO:0000313" key="2">
    <source>
        <dbReference type="Proteomes" id="UP000183685"/>
    </source>
</evidence>
<dbReference type="OrthoDB" id="5449792at2"/>
<dbReference type="RefSeq" id="WP_068302068.1">
    <property type="nucleotide sequence ID" value="NZ_FNAK01000003.1"/>
</dbReference>
<name>A0A1G6Y1T2_9PROT</name>
<proteinExistence type="predicted"/>
<evidence type="ECO:0000313" key="1">
    <source>
        <dbReference type="EMBL" id="SDD84300.1"/>
    </source>
</evidence>
<dbReference type="Proteomes" id="UP000183685">
    <property type="component" value="Unassembled WGS sequence"/>
</dbReference>
<dbReference type="STRING" id="637679.GCA_001550055_01131"/>
<keyword evidence="2" id="KW-1185">Reference proteome</keyword>
<dbReference type="AlphaFoldDB" id="A0A1G6Y1T2"/>
<reference evidence="1 2" key="1">
    <citation type="submission" date="2016-10" db="EMBL/GenBank/DDBJ databases">
        <authorList>
            <person name="de Groot N.N."/>
        </authorList>
    </citation>
    <scope>NUCLEOTIDE SEQUENCE [LARGE SCALE GENOMIC DNA]</scope>
    <source>
        <strain evidence="1 2">CGMCC 1.9109</strain>
    </source>
</reference>
<organism evidence="1 2">
    <name type="scientific">Kordiimonas lacus</name>
    <dbReference type="NCBI Taxonomy" id="637679"/>
    <lineage>
        <taxon>Bacteria</taxon>
        <taxon>Pseudomonadati</taxon>
        <taxon>Pseudomonadota</taxon>
        <taxon>Alphaproteobacteria</taxon>
        <taxon>Kordiimonadales</taxon>
        <taxon>Kordiimonadaceae</taxon>
        <taxon>Kordiimonas</taxon>
    </lineage>
</organism>